<dbReference type="Pfam" id="PF04365">
    <property type="entry name" value="BrnT_toxin"/>
    <property type="match status" value="1"/>
</dbReference>
<sequence>MDILDLIFSDIIVEKLARKHSVQPREVREVFNRYPVFRFVEKGNRQNENVYAALGQTDSGRYLIVFFIYKSNKNALILSAREMNDAERRRYRNN</sequence>
<gene>
    <name evidence="1" type="ORF">NJ959_05955</name>
</gene>
<comment type="caution">
    <text evidence="1">The sequence shown here is derived from an EMBL/GenBank/DDBJ whole genome shotgun (WGS) entry which is preliminary data.</text>
</comment>
<protein>
    <submittedName>
        <fullName evidence="1">BrnT family toxin</fullName>
    </submittedName>
</protein>
<proteinExistence type="predicted"/>
<evidence type="ECO:0000313" key="2">
    <source>
        <dbReference type="Proteomes" id="UP001204953"/>
    </source>
</evidence>
<dbReference type="EMBL" id="JAMZMM010000036">
    <property type="protein sequence ID" value="MCP2728021.1"/>
    <property type="molecule type" value="Genomic_DNA"/>
</dbReference>
<evidence type="ECO:0000313" key="1">
    <source>
        <dbReference type="EMBL" id="MCP2728021.1"/>
    </source>
</evidence>
<dbReference type="RefSeq" id="WP_254010825.1">
    <property type="nucleotide sequence ID" value="NZ_JAMZMM010000036.1"/>
</dbReference>
<organism evidence="1 2">
    <name type="scientific">Limnofasciculus baicalensis BBK-W-15</name>
    <dbReference type="NCBI Taxonomy" id="2699891"/>
    <lineage>
        <taxon>Bacteria</taxon>
        <taxon>Bacillati</taxon>
        <taxon>Cyanobacteriota</taxon>
        <taxon>Cyanophyceae</taxon>
        <taxon>Coleofasciculales</taxon>
        <taxon>Coleofasciculaceae</taxon>
        <taxon>Limnofasciculus</taxon>
        <taxon>Limnofasciculus baicalensis</taxon>
    </lineage>
</organism>
<keyword evidence="2" id="KW-1185">Reference proteome</keyword>
<dbReference type="InterPro" id="IPR038573">
    <property type="entry name" value="BrnT_sf"/>
</dbReference>
<name>A0AAE3GNX0_9CYAN</name>
<dbReference type="AlphaFoldDB" id="A0AAE3GNX0"/>
<accession>A0AAE3GNX0</accession>
<dbReference type="InterPro" id="IPR007460">
    <property type="entry name" value="BrnT_toxin"/>
</dbReference>
<dbReference type="Proteomes" id="UP001204953">
    <property type="component" value="Unassembled WGS sequence"/>
</dbReference>
<reference evidence="1" key="1">
    <citation type="submission" date="2022-06" db="EMBL/GenBank/DDBJ databases">
        <title>New cyanobacteria of genus Symplocastrum in benthos of Lake Baikal.</title>
        <authorList>
            <person name="Sorokovikova E."/>
            <person name="Tikhonova I."/>
            <person name="Krasnopeev A."/>
            <person name="Evseev P."/>
            <person name="Gladkikh A."/>
            <person name="Belykh O."/>
        </authorList>
    </citation>
    <scope>NUCLEOTIDE SEQUENCE</scope>
    <source>
        <strain evidence="1">BBK-W-15</strain>
    </source>
</reference>
<dbReference type="Gene3D" id="3.10.450.530">
    <property type="entry name" value="Ribonuclease toxin, BrnT, of type II toxin-antitoxin system"/>
    <property type="match status" value="1"/>
</dbReference>